<name>A0A915J4G4_ROMCU</name>
<sequence length="69" mass="8044">MKDLERVTHHQMEMPPRVKRRLVEEMNKRFSTISAWIWNIDVKNGLGIDSCIFVTIFGSIRSPIELATT</sequence>
<dbReference type="WBParaSite" id="nRc.2.0.1.t20607-RA">
    <property type="protein sequence ID" value="nRc.2.0.1.t20607-RA"/>
    <property type="gene ID" value="nRc.2.0.1.g20607"/>
</dbReference>
<organism evidence="1 2">
    <name type="scientific">Romanomermis culicivorax</name>
    <name type="common">Nematode worm</name>
    <dbReference type="NCBI Taxonomy" id="13658"/>
    <lineage>
        <taxon>Eukaryota</taxon>
        <taxon>Metazoa</taxon>
        <taxon>Ecdysozoa</taxon>
        <taxon>Nematoda</taxon>
        <taxon>Enoplea</taxon>
        <taxon>Dorylaimia</taxon>
        <taxon>Mermithida</taxon>
        <taxon>Mermithoidea</taxon>
        <taxon>Mermithidae</taxon>
        <taxon>Romanomermis</taxon>
    </lineage>
</organism>
<evidence type="ECO:0000313" key="2">
    <source>
        <dbReference type="WBParaSite" id="nRc.2.0.1.t20607-RA"/>
    </source>
</evidence>
<proteinExistence type="predicted"/>
<keyword evidence="1" id="KW-1185">Reference proteome</keyword>
<reference evidence="2" key="1">
    <citation type="submission" date="2022-11" db="UniProtKB">
        <authorList>
            <consortium name="WormBaseParasite"/>
        </authorList>
    </citation>
    <scope>IDENTIFICATION</scope>
</reference>
<accession>A0A915J4G4</accession>
<protein>
    <submittedName>
        <fullName evidence="2">Uncharacterized protein</fullName>
    </submittedName>
</protein>
<dbReference type="Proteomes" id="UP000887565">
    <property type="component" value="Unplaced"/>
</dbReference>
<evidence type="ECO:0000313" key="1">
    <source>
        <dbReference type="Proteomes" id="UP000887565"/>
    </source>
</evidence>
<dbReference type="AlphaFoldDB" id="A0A915J4G4"/>